<dbReference type="PANTHER" id="PTHR45626:SF52">
    <property type="entry name" value="SINGLE-STRANDED DNA-DEPENDENT ATPASE (EUROFUNG)"/>
    <property type="match status" value="1"/>
</dbReference>
<dbReference type="GO" id="GO:0005524">
    <property type="term" value="F:ATP binding"/>
    <property type="evidence" value="ECO:0007669"/>
    <property type="project" value="UniProtKB-KW"/>
</dbReference>
<accession>A0A6A6B331</accession>
<dbReference type="InterPro" id="IPR001650">
    <property type="entry name" value="Helicase_C-like"/>
</dbReference>
<dbReference type="Gene3D" id="3.40.50.10810">
    <property type="entry name" value="Tandem AAA-ATPase domain"/>
    <property type="match status" value="1"/>
</dbReference>
<proteinExistence type="predicted"/>
<feature type="domain" description="Helicase C-terminal" evidence="7">
    <location>
        <begin position="613"/>
        <end position="776"/>
    </location>
</feature>
<dbReference type="GO" id="GO:0016787">
    <property type="term" value="F:hydrolase activity"/>
    <property type="evidence" value="ECO:0007669"/>
    <property type="project" value="UniProtKB-KW"/>
</dbReference>
<evidence type="ECO:0000256" key="4">
    <source>
        <dbReference type="PROSITE-ProRule" id="PRU00175"/>
    </source>
</evidence>
<evidence type="ECO:0000256" key="2">
    <source>
        <dbReference type="ARBA" id="ARBA00022801"/>
    </source>
</evidence>
<dbReference type="AlphaFoldDB" id="A0A6A6B331"/>
<dbReference type="SMART" id="SM00487">
    <property type="entry name" value="DEXDc"/>
    <property type="match status" value="1"/>
</dbReference>
<feature type="domain" description="Helicase ATP-binding" evidence="6">
    <location>
        <begin position="204"/>
        <end position="386"/>
    </location>
</feature>
<dbReference type="InterPro" id="IPR049730">
    <property type="entry name" value="SNF2/RAD54-like_C"/>
</dbReference>
<dbReference type="OrthoDB" id="448448at2759"/>
<dbReference type="Gene3D" id="3.40.50.300">
    <property type="entry name" value="P-loop containing nucleotide triphosphate hydrolases"/>
    <property type="match status" value="1"/>
</dbReference>
<dbReference type="PROSITE" id="PS51194">
    <property type="entry name" value="HELICASE_CTER"/>
    <property type="match status" value="1"/>
</dbReference>
<keyword evidence="3" id="KW-0067">ATP-binding</keyword>
<keyword evidence="9" id="KW-1185">Reference proteome</keyword>
<organism evidence="8 9">
    <name type="scientific">Aplosporella prunicola CBS 121167</name>
    <dbReference type="NCBI Taxonomy" id="1176127"/>
    <lineage>
        <taxon>Eukaryota</taxon>
        <taxon>Fungi</taxon>
        <taxon>Dikarya</taxon>
        <taxon>Ascomycota</taxon>
        <taxon>Pezizomycotina</taxon>
        <taxon>Dothideomycetes</taxon>
        <taxon>Dothideomycetes incertae sedis</taxon>
        <taxon>Botryosphaeriales</taxon>
        <taxon>Aplosporellaceae</taxon>
        <taxon>Aplosporella</taxon>
    </lineage>
</organism>
<dbReference type="PROSITE" id="PS51192">
    <property type="entry name" value="HELICASE_ATP_BIND_1"/>
    <property type="match status" value="1"/>
</dbReference>
<evidence type="ECO:0000256" key="1">
    <source>
        <dbReference type="ARBA" id="ARBA00022741"/>
    </source>
</evidence>
<dbReference type="InterPro" id="IPR000330">
    <property type="entry name" value="SNF2_N"/>
</dbReference>
<dbReference type="EMBL" id="ML995497">
    <property type="protein sequence ID" value="KAF2138226.1"/>
    <property type="molecule type" value="Genomic_DNA"/>
</dbReference>
<dbReference type="InterPro" id="IPR001841">
    <property type="entry name" value="Znf_RING"/>
</dbReference>
<keyword evidence="4" id="KW-0479">Metal-binding</keyword>
<dbReference type="GO" id="GO:0006281">
    <property type="term" value="P:DNA repair"/>
    <property type="evidence" value="ECO:0007669"/>
    <property type="project" value="TreeGrafter"/>
</dbReference>
<dbReference type="Pfam" id="PF00271">
    <property type="entry name" value="Helicase_C"/>
    <property type="match status" value="1"/>
</dbReference>
<dbReference type="GO" id="GO:0008094">
    <property type="term" value="F:ATP-dependent activity, acting on DNA"/>
    <property type="evidence" value="ECO:0007669"/>
    <property type="project" value="TreeGrafter"/>
</dbReference>
<evidence type="ECO:0000313" key="8">
    <source>
        <dbReference type="EMBL" id="KAF2138226.1"/>
    </source>
</evidence>
<dbReference type="Pfam" id="PF00176">
    <property type="entry name" value="SNF2-rel_dom"/>
    <property type="match status" value="1"/>
</dbReference>
<gene>
    <name evidence="8" type="ORF">K452DRAFT_321205</name>
</gene>
<dbReference type="SMART" id="SM00490">
    <property type="entry name" value="HELICc"/>
    <property type="match status" value="1"/>
</dbReference>
<evidence type="ECO:0000259" key="6">
    <source>
        <dbReference type="PROSITE" id="PS51192"/>
    </source>
</evidence>
<dbReference type="PROSITE" id="PS50089">
    <property type="entry name" value="ZF_RING_2"/>
    <property type="match status" value="1"/>
</dbReference>
<dbReference type="PANTHER" id="PTHR45626">
    <property type="entry name" value="TRANSCRIPTION TERMINATION FACTOR 2-RELATED"/>
    <property type="match status" value="1"/>
</dbReference>
<dbReference type="GeneID" id="54301874"/>
<name>A0A6A6B331_9PEZI</name>
<evidence type="ECO:0000259" key="5">
    <source>
        <dbReference type="PROSITE" id="PS50089"/>
    </source>
</evidence>
<evidence type="ECO:0000313" key="9">
    <source>
        <dbReference type="Proteomes" id="UP000799438"/>
    </source>
</evidence>
<feature type="domain" description="RING-type" evidence="5">
    <location>
        <begin position="528"/>
        <end position="575"/>
    </location>
</feature>
<keyword evidence="4" id="KW-0863">Zinc-finger</keyword>
<sequence>MAYGGLLERKNSEPLVDLLGRFTVTLFAFLLLKKIKKANKVENKLAEYKLCIAVHGEQKNANAIGELLGNSEIYLQPPQAFQPSVPYFNPQYLYRPGTEDMIQDSYNQSTECSSSAILADDDPLKYKVLQVFDSAEGPQHFAEIRASSRLRTSLKPHQVKALSMMMEKESGRLDGNEFGTMWAPFTHIDGKIRYRNTAIDFVQSEKPHLCLGGLLADEMGLGKTLSMLALITLQLDRMKNPNAKHADSSPIQTTLIITPMSVLQIWEEQIKRHTHPGTLSYCVYHGSSRQNSWPKLNEFDIVLTTYDTLVSESEARKRRNREAKALNGLKWHRIVLDEAHMIRNPSSKRHRVLKELKARHRWCLTGSPMFNRVEDFGALLSFLRITPFNDLRFFNSEVTNNLRSNPEKALDTLRKLVRSTSLRRTKASVFGDLEMQPRETRIEEVFLNDEERERYEILKKSYSRILETQPFSKKAKTSTQSIFQTISRLRRFCDHGSELLPRAALAIFEGFVDEDAVANELFKSSDICAICTKSLKIRGKDEEVDPQLDCGHPVCSRCEKKDDSLLTDGGSCRLCLDSRALTPIPSTTPGRLSTNPQSIDSMDFDMAYKPSSKVVALLKNLQAERADPTWPPLKSVVFSCWTKMLDQIEKALKLNGIQFKRIDGSKSDRARRTALEKFRTHEGYCVLLASIGSAGVGLDLTATSRVYMIEPQWSPMAEEQALDRVHRMGQTRNVVATRYVVRNSIEEYVIAVQEMKSSVIKRSLENNEHMEYLSVRERFMKYLEES</sequence>
<protein>
    <submittedName>
        <fullName evidence="8">Uncharacterized protein</fullName>
    </submittedName>
</protein>
<dbReference type="CDD" id="cd18008">
    <property type="entry name" value="DEXDc_SHPRH-like"/>
    <property type="match status" value="1"/>
</dbReference>
<dbReference type="GO" id="GO:0008270">
    <property type="term" value="F:zinc ion binding"/>
    <property type="evidence" value="ECO:0007669"/>
    <property type="project" value="UniProtKB-KW"/>
</dbReference>
<keyword evidence="4" id="KW-0862">Zinc</keyword>
<dbReference type="InterPro" id="IPR050628">
    <property type="entry name" value="SNF2_RAD54_helicase_TF"/>
</dbReference>
<dbReference type="SUPFAM" id="SSF52540">
    <property type="entry name" value="P-loop containing nucleoside triphosphate hydrolases"/>
    <property type="match status" value="2"/>
</dbReference>
<dbReference type="Proteomes" id="UP000799438">
    <property type="component" value="Unassembled WGS sequence"/>
</dbReference>
<keyword evidence="1" id="KW-0547">Nucleotide-binding</keyword>
<dbReference type="InterPro" id="IPR027417">
    <property type="entry name" value="P-loop_NTPase"/>
</dbReference>
<dbReference type="CDD" id="cd18793">
    <property type="entry name" value="SF2_C_SNF"/>
    <property type="match status" value="1"/>
</dbReference>
<evidence type="ECO:0000259" key="7">
    <source>
        <dbReference type="PROSITE" id="PS51194"/>
    </source>
</evidence>
<dbReference type="RefSeq" id="XP_033393939.1">
    <property type="nucleotide sequence ID" value="XM_033544378.1"/>
</dbReference>
<dbReference type="InterPro" id="IPR014001">
    <property type="entry name" value="Helicase_ATP-bd"/>
</dbReference>
<dbReference type="GO" id="GO:0005634">
    <property type="term" value="C:nucleus"/>
    <property type="evidence" value="ECO:0007669"/>
    <property type="project" value="TreeGrafter"/>
</dbReference>
<keyword evidence="2" id="KW-0378">Hydrolase</keyword>
<dbReference type="InterPro" id="IPR038718">
    <property type="entry name" value="SNF2-like_sf"/>
</dbReference>
<reference evidence="8" key="1">
    <citation type="journal article" date="2020" name="Stud. Mycol.">
        <title>101 Dothideomycetes genomes: a test case for predicting lifestyles and emergence of pathogens.</title>
        <authorList>
            <person name="Haridas S."/>
            <person name="Albert R."/>
            <person name="Binder M."/>
            <person name="Bloem J."/>
            <person name="Labutti K."/>
            <person name="Salamov A."/>
            <person name="Andreopoulos B."/>
            <person name="Baker S."/>
            <person name="Barry K."/>
            <person name="Bills G."/>
            <person name="Bluhm B."/>
            <person name="Cannon C."/>
            <person name="Castanera R."/>
            <person name="Culley D."/>
            <person name="Daum C."/>
            <person name="Ezra D."/>
            <person name="Gonzalez J."/>
            <person name="Henrissat B."/>
            <person name="Kuo A."/>
            <person name="Liang C."/>
            <person name="Lipzen A."/>
            <person name="Lutzoni F."/>
            <person name="Magnuson J."/>
            <person name="Mondo S."/>
            <person name="Nolan M."/>
            <person name="Ohm R."/>
            <person name="Pangilinan J."/>
            <person name="Park H.-J."/>
            <person name="Ramirez L."/>
            <person name="Alfaro M."/>
            <person name="Sun H."/>
            <person name="Tritt A."/>
            <person name="Yoshinaga Y."/>
            <person name="Zwiers L.-H."/>
            <person name="Turgeon B."/>
            <person name="Goodwin S."/>
            <person name="Spatafora J."/>
            <person name="Crous P."/>
            <person name="Grigoriev I."/>
        </authorList>
    </citation>
    <scope>NUCLEOTIDE SEQUENCE</scope>
    <source>
        <strain evidence="8">CBS 121167</strain>
    </source>
</reference>
<evidence type="ECO:0000256" key="3">
    <source>
        <dbReference type="ARBA" id="ARBA00022840"/>
    </source>
</evidence>